<evidence type="ECO:0000313" key="3">
    <source>
        <dbReference type="Proteomes" id="UP000813385"/>
    </source>
</evidence>
<comment type="caution">
    <text evidence="2">The sequence shown here is derived from an EMBL/GenBank/DDBJ whole genome shotgun (WGS) entry which is preliminary data.</text>
</comment>
<feature type="transmembrane region" description="Helical" evidence="1">
    <location>
        <begin position="89"/>
        <end position="107"/>
    </location>
</feature>
<name>A0A8K0X8J0_9PEZI</name>
<keyword evidence="3" id="KW-1185">Reference proteome</keyword>
<dbReference type="OrthoDB" id="72269at2759"/>
<dbReference type="AlphaFoldDB" id="A0A8K0X8J0"/>
<dbReference type="EMBL" id="JAGPXD010000001">
    <property type="protein sequence ID" value="KAH7375424.1"/>
    <property type="molecule type" value="Genomic_DNA"/>
</dbReference>
<reference evidence="2" key="1">
    <citation type="journal article" date="2021" name="Nat. Commun.">
        <title>Genetic determinants of endophytism in the Arabidopsis root mycobiome.</title>
        <authorList>
            <person name="Mesny F."/>
            <person name="Miyauchi S."/>
            <person name="Thiergart T."/>
            <person name="Pickel B."/>
            <person name="Atanasova L."/>
            <person name="Karlsson M."/>
            <person name="Huettel B."/>
            <person name="Barry K.W."/>
            <person name="Haridas S."/>
            <person name="Chen C."/>
            <person name="Bauer D."/>
            <person name="Andreopoulos W."/>
            <person name="Pangilinan J."/>
            <person name="LaButti K."/>
            <person name="Riley R."/>
            <person name="Lipzen A."/>
            <person name="Clum A."/>
            <person name="Drula E."/>
            <person name="Henrissat B."/>
            <person name="Kohler A."/>
            <person name="Grigoriev I.V."/>
            <person name="Martin F.M."/>
            <person name="Hacquard S."/>
        </authorList>
    </citation>
    <scope>NUCLEOTIDE SEQUENCE</scope>
    <source>
        <strain evidence="2">MPI-CAGE-AT-0016</strain>
    </source>
</reference>
<feature type="transmembrane region" description="Helical" evidence="1">
    <location>
        <begin position="175"/>
        <end position="194"/>
    </location>
</feature>
<proteinExistence type="predicted"/>
<feature type="transmembrane region" description="Helical" evidence="1">
    <location>
        <begin position="249"/>
        <end position="270"/>
    </location>
</feature>
<sequence>MSGKPLLTTAALAVLAVGAYLAIADLPRRNGLGDKLNELQNLPGWPLPDALDQPGLTKFTGYASIDHILAVLVRFFYPCVNGEHPTLSLLSVLFCGQVLSLHTVLIFEGLRRGNKNTVLWPSSVWAQIYQFIPVGLIAPVWSIVQLWKSPVSRLAAQPAAQKAELVTMDAAKLSVYPFSLIMGFIVPTALVGWPDLLGFGTRQIVIALWQFFPFWVALWQFDIMVFVSAYDLVPPTATSAGNPRYANRAYAAILALTAATHLTTLAYIIFPEQLHGLFPGLDVSSITVAGALIPGPVSGPVQIKHLAEGVLTLLQYDMYFSTGSLLLWSLYQAYSLENDVSAALSAAVKSVYRTVLVGPAGAALWNIWDRDTRARKVAAAVDPKKNE</sequence>
<dbReference type="Proteomes" id="UP000813385">
    <property type="component" value="Unassembled WGS sequence"/>
</dbReference>
<keyword evidence="1" id="KW-0812">Transmembrane</keyword>
<gene>
    <name evidence="2" type="ORF">B0T11DRAFT_9531</name>
</gene>
<evidence type="ECO:0000313" key="2">
    <source>
        <dbReference type="EMBL" id="KAH7375424.1"/>
    </source>
</evidence>
<keyword evidence="1" id="KW-0472">Membrane</keyword>
<evidence type="ECO:0000256" key="1">
    <source>
        <dbReference type="SAM" id="Phobius"/>
    </source>
</evidence>
<accession>A0A8K0X8J0</accession>
<keyword evidence="1" id="KW-1133">Transmembrane helix</keyword>
<protein>
    <submittedName>
        <fullName evidence="2">Uncharacterized protein</fullName>
    </submittedName>
</protein>
<organism evidence="2 3">
    <name type="scientific">Plectosphaerella cucumerina</name>
    <dbReference type="NCBI Taxonomy" id="40658"/>
    <lineage>
        <taxon>Eukaryota</taxon>
        <taxon>Fungi</taxon>
        <taxon>Dikarya</taxon>
        <taxon>Ascomycota</taxon>
        <taxon>Pezizomycotina</taxon>
        <taxon>Sordariomycetes</taxon>
        <taxon>Hypocreomycetidae</taxon>
        <taxon>Glomerellales</taxon>
        <taxon>Plectosphaerellaceae</taxon>
        <taxon>Plectosphaerella</taxon>
    </lineage>
</organism>
<feature type="transmembrane region" description="Helical" evidence="1">
    <location>
        <begin position="206"/>
        <end position="229"/>
    </location>
</feature>